<dbReference type="Proteomes" id="UP000274792">
    <property type="component" value="Unassembled WGS sequence"/>
</dbReference>
<dbReference type="InterPro" id="IPR036121">
    <property type="entry name" value="ATPase_F1/V1/A1_a/bsu_N_sf"/>
</dbReference>
<dbReference type="EMBL" id="CP022046">
    <property type="protein sequence ID" value="ASE33575.1"/>
    <property type="molecule type" value="Genomic_DNA"/>
</dbReference>
<dbReference type="CDD" id="cd18116">
    <property type="entry name" value="ATP-synt_F1_alpha_N"/>
    <property type="match status" value="1"/>
</dbReference>
<evidence type="ECO:0000313" key="22">
    <source>
        <dbReference type="EMBL" id="QRN91994.1"/>
    </source>
</evidence>
<evidence type="ECO:0000256" key="14">
    <source>
        <dbReference type="HAMAP-Rule" id="MF_01346"/>
    </source>
</evidence>
<dbReference type="PANTHER" id="PTHR48082:SF2">
    <property type="entry name" value="ATP SYNTHASE SUBUNIT ALPHA, MITOCHONDRIAL"/>
    <property type="match status" value="1"/>
</dbReference>
<dbReference type="InterPro" id="IPR000194">
    <property type="entry name" value="ATPase_F1/V1/A1_a/bsu_nucl-bd"/>
</dbReference>
<evidence type="ECO:0000256" key="3">
    <source>
        <dbReference type="ARBA" id="ARBA00008936"/>
    </source>
</evidence>
<dbReference type="CDD" id="cd01132">
    <property type="entry name" value="F1-ATPase_alpha_CD"/>
    <property type="match status" value="1"/>
</dbReference>
<dbReference type="Proteomes" id="UP001204068">
    <property type="component" value="Unassembled WGS sequence"/>
</dbReference>
<reference evidence="24" key="1">
    <citation type="submission" date="2017-06" db="EMBL/GenBank/DDBJ databases">
        <title>FDA dAtabase for Regulatory Grade micrObial Sequences (FDA-ARGOS): Supporting development and validation of Infectious Disease Dx tests.</title>
        <authorList>
            <person name="Goldberg B."/>
            <person name="Campos J."/>
            <person name="Tallon L."/>
            <person name="Sadzewicz L."/>
            <person name="Sengamalay N."/>
            <person name="Ott S."/>
            <person name="Godinez A."/>
            <person name="Nagaraj S."/>
            <person name="Vavikolanu K."/>
            <person name="Nadendla S."/>
            <person name="George J."/>
            <person name="Geyer C."/>
            <person name="Sichtig H."/>
        </authorList>
    </citation>
    <scope>NUCLEOTIDE SEQUENCE [LARGE SCALE GENOMIC DNA]</scope>
    <source>
        <strain evidence="24">FDAARGOS_285</strain>
    </source>
</reference>
<dbReference type="GO" id="GO:0045259">
    <property type="term" value="C:proton-transporting ATP synthase complex"/>
    <property type="evidence" value="ECO:0007669"/>
    <property type="project" value="UniProtKB-KW"/>
</dbReference>
<organism evidence="20 27">
    <name type="scientific">Mammaliicoccus sciuri</name>
    <name type="common">Staphylococcus sciuri</name>
    <dbReference type="NCBI Taxonomy" id="1296"/>
    <lineage>
        <taxon>Bacteria</taxon>
        <taxon>Bacillati</taxon>
        <taxon>Bacillota</taxon>
        <taxon>Bacilli</taxon>
        <taxon>Bacillales</taxon>
        <taxon>Staphylococcaceae</taxon>
        <taxon>Mammaliicoccus</taxon>
    </lineage>
</organism>
<reference evidence="21" key="7">
    <citation type="journal article" date="2023" name="Vet. Microbiol.">
        <title>Emergence of livestock-associated Mammaliicoccus sciuri ST71 co-harbouring mecA and mecC genes in Brazil.</title>
        <authorList>
            <person name="de Moura G.S."/>
            <person name="de Carvalho E."/>
            <person name="Ramos Sanchez E.M."/>
            <person name="Sellera F.P."/>
            <person name="Marques M.F.S."/>
            <person name="Heinemann M.B."/>
            <person name="De Vliegher S."/>
            <person name="Souza F.N."/>
            <person name="Mota R.A."/>
        </authorList>
    </citation>
    <scope>NUCLEOTIDE SEQUENCE</scope>
    <source>
        <strain evidence="21">BR656</strain>
    </source>
</reference>
<dbReference type="PANTHER" id="PTHR48082">
    <property type="entry name" value="ATP SYNTHASE SUBUNIT ALPHA, MITOCHONDRIAL"/>
    <property type="match status" value="1"/>
</dbReference>
<evidence type="ECO:0000313" key="24">
    <source>
        <dbReference type="Proteomes" id="UP000197058"/>
    </source>
</evidence>
<keyword evidence="13 14" id="KW-0066">ATP synthesis</keyword>
<evidence type="ECO:0000256" key="1">
    <source>
        <dbReference type="ARBA" id="ARBA00003784"/>
    </source>
</evidence>
<evidence type="ECO:0000313" key="27">
    <source>
        <dbReference type="Proteomes" id="UP001204068"/>
    </source>
</evidence>
<dbReference type="PROSITE" id="PS00152">
    <property type="entry name" value="ATPASE_ALPHA_BETA"/>
    <property type="match status" value="1"/>
</dbReference>
<dbReference type="Gene3D" id="2.40.30.20">
    <property type="match status" value="1"/>
</dbReference>
<dbReference type="NCBIfam" id="TIGR00962">
    <property type="entry name" value="atpA"/>
    <property type="match status" value="1"/>
</dbReference>
<dbReference type="AlphaFoldDB" id="A0A1X0TTD9"/>
<keyword evidence="9 14" id="KW-1278">Translocase</keyword>
<evidence type="ECO:0000256" key="2">
    <source>
        <dbReference type="ARBA" id="ARBA00004170"/>
    </source>
</evidence>
<evidence type="ECO:0000256" key="15">
    <source>
        <dbReference type="SAM" id="MobiDB-lite"/>
    </source>
</evidence>
<evidence type="ECO:0000256" key="4">
    <source>
        <dbReference type="ARBA" id="ARBA00022448"/>
    </source>
</evidence>
<keyword evidence="4 14" id="KW-0813">Transport</keyword>
<feature type="domain" description="ATPase F1/V1/A1 complex alpha/beta subunit N-terminal" evidence="18">
    <location>
        <begin position="27"/>
        <end position="92"/>
    </location>
</feature>
<dbReference type="InterPro" id="IPR000793">
    <property type="entry name" value="ATP_synth_asu_C"/>
</dbReference>
<keyword evidence="7 14" id="KW-0375">Hydrogen ion transport</keyword>
<evidence type="ECO:0000313" key="21">
    <source>
        <dbReference type="EMBL" id="MDL0116589.1"/>
    </source>
</evidence>
<dbReference type="EMBL" id="JANILD010000006">
    <property type="protein sequence ID" value="MCQ9304603.1"/>
    <property type="molecule type" value="Genomic_DNA"/>
</dbReference>
<keyword evidence="6 14" id="KW-0547">Nucleotide-binding</keyword>
<dbReference type="HAMAP" id="MF_01346">
    <property type="entry name" value="ATP_synth_alpha_bact"/>
    <property type="match status" value="1"/>
</dbReference>
<keyword evidence="10 14" id="KW-0406">Ion transport</keyword>
<evidence type="ECO:0000256" key="8">
    <source>
        <dbReference type="ARBA" id="ARBA00022840"/>
    </source>
</evidence>
<keyword evidence="12 14" id="KW-0139">CF(1)</keyword>
<dbReference type="InterPro" id="IPR027417">
    <property type="entry name" value="P-loop_NTPase"/>
</dbReference>
<feature type="site" description="Required for activity" evidence="14">
    <location>
        <position position="362"/>
    </location>
</feature>
<dbReference type="GO" id="GO:0005886">
    <property type="term" value="C:plasma membrane"/>
    <property type="evidence" value="ECO:0007669"/>
    <property type="project" value="UniProtKB-SubCell"/>
</dbReference>
<dbReference type="Gene3D" id="3.40.50.300">
    <property type="entry name" value="P-loop containing nucleotide triphosphate hydrolases"/>
    <property type="match status" value="1"/>
</dbReference>
<dbReference type="PIRSF" id="PIRSF039088">
    <property type="entry name" value="F_ATPase_subunit_alpha"/>
    <property type="match status" value="1"/>
</dbReference>
<dbReference type="KEGG" id="sscu:CEP64_02855"/>
<evidence type="ECO:0000313" key="23">
    <source>
        <dbReference type="EMBL" id="RTX72954.1"/>
    </source>
</evidence>
<dbReference type="FunFam" id="1.20.150.20:FF:000001">
    <property type="entry name" value="ATP synthase subunit alpha"/>
    <property type="match status" value="1"/>
</dbReference>
<dbReference type="InterPro" id="IPR020003">
    <property type="entry name" value="ATPase_a/bsu_AS"/>
</dbReference>
<dbReference type="SUPFAM" id="SSF52540">
    <property type="entry name" value="P-loop containing nucleoside triphosphate hydrolases"/>
    <property type="match status" value="1"/>
</dbReference>
<dbReference type="EC" id="7.1.2.2" evidence="14"/>
<dbReference type="Pfam" id="PF00006">
    <property type="entry name" value="ATP-synt_ab"/>
    <property type="match status" value="1"/>
</dbReference>
<name>A0A1X0TTD9_MAMSC</name>
<keyword evidence="11 14" id="KW-0472">Membrane</keyword>
<reference evidence="21" key="6">
    <citation type="submission" date="2022-09" db="EMBL/GenBank/DDBJ databases">
        <authorList>
            <person name="De Moura G.S."/>
            <person name="Carvalho E."/>
            <person name="Ramos Sanchez E.M."/>
            <person name="Sellera F.P."/>
            <person name="Marques M.F.S."/>
            <person name="Heinemann M.B."/>
            <person name="De Vliegher S."/>
            <person name="Souza F.N."/>
            <person name="Mota R.A."/>
        </authorList>
    </citation>
    <scope>NUCLEOTIDE SEQUENCE</scope>
    <source>
        <strain evidence="21">BR656</strain>
    </source>
</reference>
<feature type="region of interest" description="Disordered" evidence="15">
    <location>
        <begin position="114"/>
        <end position="135"/>
    </location>
</feature>
<dbReference type="RefSeq" id="WP_025904482.1">
    <property type="nucleotide sequence ID" value="NZ_CAJVGN010000001.1"/>
</dbReference>
<dbReference type="Pfam" id="PF02874">
    <property type="entry name" value="ATP-synt_ab_N"/>
    <property type="match status" value="1"/>
</dbReference>
<dbReference type="GO" id="GO:0043531">
    <property type="term" value="F:ADP binding"/>
    <property type="evidence" value="ECO:0007669"/>
    <property type="project" value="TreeGrafter"/>
</dbReference>
<dbReference type="SUPFAM" id="SSF47917">
    <property type="entry name" value="C-terminal domain of alpha and beta subunits of F1 ATP synthase"/>
    <property type="match status" value="1"/>
</dbReference>
<dbReference type="Pfam" id="PF00306">
    <property type="entry name" value="ATP-synt_ab_C"/>
    <property type="match status" value="1"/>
</dbReference>
<evidence type="ECO:0000256" key="13">
    <source>
        <dbReference type="ARBA" id="ARBA00023310"/>
    </source>
</evidence>
<dbReference type="EMBL" id="JAPNQM010000002">
    <property type="protein sequence ID" value="MDL0116589.1"/>
    <property type="molecule type" value="Genomic_DNA"/>
</dbReference>
<dbReference type="Gene3D" id="1.20.150.20">
    <property type="entry name" value="ATP synthase alpha/beta chain, C-terminal domain"/>
    <property type="match status" value="1"/>
</dbReference>
<protein>
    <recommendedName>
        <fullName evidence="14">ATP synthase subunit alpha</fullName>
        <ecNumber evidence="14">7.1.2.2</ecNumber>
    </recommendedName>
    <alternativeName>
        <fullName evidence="14">ATP synthase F1 sector subunit alpha</fullName>
    </alternativeName>
    <alternativeName>
        <fullName evidence="14">F-ATPase subunit alpha</fullName>
    </alternativeName>
</protein>
<dbReference type="InterPro" id="IPR033732">
    <property type="entry name" value="ATP_synth_F1_a_nt-bd_dom"/>
</dbReference>
<evidence type="ECO:0000313" key="26">
    <source>
        <dbReference type="Proteomes" id="UP001176210"/>
    </source>
</evidence>
<proteinExistence type="inferred from homology"/>
<reference evidence="23 25" key="3">
    <citation type="submission" date="2018-10" db="EMBL/GenBank/DDBJ databases">
        <title>A collection Staphylococci species genome sequencing.</title>
        <authorList>
            <person name="Cole K."/>
        </authorList>
    </citation>
    <scope>NUCLEOTIDE SEQUENCE [LARGE SCALE GENOMIC DNA]</scope>
    <source>
        <strain evidence="23">CCUG 37923</strain>
        <strain evidence="25">NCTC 12218</strain>
    </source>
</reference>
<dbReference type="CDD" id="cd18113">
    <property type="entry name" value="ATP-synt_F1_alpha_C"/>
    <property type="match status" value="1"/>
</dbReference>
<dbReference type="EMBL" id="CP069389">
    <property type="protein sequence ID" value="QRN91994.1"/>
    <property type="molecule type" value="Genomic_DNA"/>
</dbReference>
<evidence type="ECO:0000256" key="11">
    <source>
        <dbReference type="ARBA" id="ARBA00023136"/>
    </source>
</evidence>
<comment type="subcellular location">
    <subcellularLocation>
        <location evidence="14">Cell membrane</location>
        <topology evidence="14">Peripheral membrane protein</topology>
    </subcellularLocation>
    <subcellularLocation>
        <location evidence="2">Membrane</location>
        <topology evidence="2">Peripheral membrane protein</topology>
    </subcellularLocation>
</comment>
<dbReference type="GO" id="GO:0005524">
    <property type="term" value="F:ATP binding"/>
    <property type="evidence" value="ECO:0007669"/>
    <property type="project" value="UniProtKB-UniRule"/>
</dbReference>
<reference evidence="19" key="2">
    <citation type="submission" date="2017-12" db="EMBL/GenBank/DDBJ databases">
        <title>FDA dAtabase for Regulatory Grade micrObial Sequences (FDA-ARGOS): Supporting development and validation of Infectious Disease Dx tests.</title>
        <authorList>
            <person name="Campos J."/>
            <person name="Goldberg B."/>
            <person name="Tallon L."/>
            <person name="Sadzewicz L."/>
            <person name="Sengamalay N."/>
            <person name="Ott S."/>
            <person name="Godinez A."/>
            <person name="Nagaraj S."/>
            <person name="Vavikolanu K."/>
            <person name="Vyas G."/>
            <person name="Nadendla S."/>
            <person name="Aluvathingal J."/>
            <person name="Geyer C."/>
            <person name="Nandy P."/>
            <person name="Hobson J."/>
            <person name="Sichtig H."/>
        </authorList>
    </citation>
    <scope>NUCLEOTIDE SEQUENCE</scope>
    <source>
        <strain evidence="19">FDAARGOS_285</strain>
    </source>
</reference>
<dbReference type="FunFam" id="3.40.50.300:FF:000002">
    <property type="entry name" value="ATP synthase subunit alpha"/>
    <property type="match status" value="1"/>
</dbReference>
<reference evidence="20" key="5">
    <citation type="submission" date="2022-07" db="EMBL/GenBank/DDBJ databases">
        <title>Bacterial species isolated from the porcine tonsil microbiota.</title>
        <authorList>
            <person name="Oliveira I.M.F."/>
        </authorList>
    </citation>
    <scope>NUCLEOTIDE SEQUENCE</scope>
    <source>
        <strain evidence="20">8QC2O2</strain>
    </source>
</reference>
<evidence type="ECO:0000313" key="19">
    <source>
        <dbReference type="EMBL" id="ASE33575.1"/>
    </source>
</evidence>
<evidence type="ECO:0000259" key="17">
    <source>
        <dbReference type="Pfam" id="PF00306"/>
    </source>
</evidence>
<accession>A0A657XIL8</accession>
<dbReference type="Proteomes" id="UP001176210">
    <property type="component" value="Unassembled WGS sequence"/>
</dbReference>
<dbReference type="NCBIfam" id="NF009884">
    <property type="entry name" value="PRK13343.1"/>
    <property type="match status" value="1"/>
</dbReference>
<comment type="similarity">
    <text evidence="3 14">Belongs to the ATPase alpha/beta chains family.</text>
</comment>
<feature type="domain" description="ATPase F1/V1/A1 complex alpha/beta subunit nucleotide-binding" evidence="16">
    <location>
        <begin position="149"/>
        <end position="364"/>
    </location>
</feature>
<evidence type="ECO:0000259" key="16">
    <source>
        <dbReference type="Pfam" id="PF00006"/>
    </source>
</evidence>
<evidence type="ECO:0000313" key="20">
    <source>
        <dbReference type="EMBL" id="MCQ9304603.1"/>
    </source>
</evidence>
<dbReference type="InterPro" id="IPR023366">
    <property type="entry name" value="ATP_synth_asu-like_sf"/>
</dbReference>
<dbReference type="InterPro" id="IPR004100">
    <property type="entry name" value="ATPase_F1/V1/A1_a/bsu_N"/>
</dbReference>
<gene>
    <name evidence="14 20" type="primary">atpA</name>
    <name evidence="23" type="ORF">CD117_07480</name>
    <name evidence="19" type="ORF">CEP64_02855</name>
    <name evidence="22" type="ORF">JRU67_04055</name>
    <name evidence="20" type="ORF">NQ032_13420</name>
    <name evidence="21" type="ORF">OWO77_06350</name>
</gene>
<evidence type="ECO:0000256" key="9">
    <source>
        <dbReference type="ARBA" id="ARBA00022967"/>
    </source>
</evidence>
<keyword evidence="5 14" id="KW-1003">Cell membrane</keyword>
<dbReference type="Proteomes" id="UP000640299">
    <property type="component" value="Chromosome"/>
</dbReference>
<evidence type="ECO:0000313" key="25">
    <source>
        <dbReference type="Proteomes" id="UP000274792"/>
    </source>
</evidence>
<comment type="catalytic activity">
    <reaction evidence="14">
        <text>ATP + H2O + 4 H(+)(in) = ADP + phosphate + 5 H(+)(out)</text>
        <dbReference type="Rhea" id="RHEA:57720"/>
        <dbReference type="ChEBI" id="CHEBI:15377"/>
        <dbReference type="ChEBI" id="CHEBI:15378"/>
        <dbReference type="ChEBI" id="CHEBI:30616"/>
        <dbReference type="ChEBI" id="CHEBI:43474"/>
        <dbReference type="ChEBI" id="CHEBI:456216"/>
        <dbReference type="EC" id="7.1.2.2"/>
    </reaction>
</comment>
<feature type="domain" description="ATP synthase alpha subunit C-terminal" evidence="17">
    <location>
        <begin position="371"/>
        <end position="485"/>
    </location>
</feature>
<dbReference type="FunFam" id="2.40.30.20:FF:000001">
    <property type="entry name" value="ATP synthase subunit alpha"/>
    <property type="match status" value="1"/>
</dbReference>
<dbReference type="SUPFAM" id="SSF50615">
    <property type="entry name" value="N-terminal domain of alpha and beta subunits of F1 ATP synthase"/>
    <property type="match status" value="1"/>
</dbReference>
<dbReference type="EMBL" id="RXWV01000036">
    <property type="protein sequence ID" value="RTX72954.1"/>
    <property type="molecule type" value="Genomic_DNA"/>
</dbReference>
<keyword evidence="8 14" id="KW-0067">ATP-binding</keyword>
<evidence type="ECO:0000259" key="18">
    <source>
        <dbReference type="Pfam" id="PF02874"/>
    </source>
</evidence>
<reference evidence="22" key="4">
    <citation type="submission" date="2021-02" db="EMBL/GenBank/DDBJ databases">
        <title>cfr and optrA-positive Staphylococcus spp.</title>
        <authorList>
            <person name="Chen L."/>
        </authorList>
    </citation>
    <scope>NUCLEOTIDE SEQUENCE</scope>
    <source>
        <strain evidence="22">GDQ20D70P</strain>
    </source>
</reference>
<sequence>MAIKAEEISALLRSQIENYESEMSVTDVGTVIQVGDGIALAHGLNDVMAGELLEFHTGVLGLAQNLEENNVGIVILGPAEGIKEGDEVKRTGRIMEVPVGEELIGRVVNPLGQPLDGQGPINTSKTRPVESPATGVMDRKSVDEPLQTGIKAIDALVPIGRGQRELIIGDRQTGKTTVAIDTILNQKDEDMICIYVAIGQKESTVRTAVETLRRHGALDYTIVVSASAAQPAPLLYIAPYAGVSMAEEFMFNGKHVLIVYDDLTKQAAAYRELSLLLRRPPGREAYPGDVFYLHSRLLERAAKLNDDLGGGSITALPFVETQAGDISAYVPTNVISITDGQIFLQSDLFFSGVRPAINAGLSVSRVGGSAQIKAMKKVAGTLRLDLASYRELESFAQFGSDLDQATKAKLERGKRTVEVLKQDQNKPLTVDRQVVILYALTKGHLDDIPVEDITRFEDEFLNWIDANASDLFKEIRETKQLPSDDKFVSAIDAFKKVFNKSHVE</sequence>
<feature type="binding site" evidence="14">
    <location>
        <begin position="169"/>
        <end position="176"/>
    </location>
    <ligand>
        <name>ATP</name>
        <dbReference type="ChEBI" id="CHEBI:30616"/>
    </ligand>
</feature>
<evidence type="ECO:0000256" key="6">
    <source>
        <dbReference type="ARBA" id="ARBA00022741"/>
    </source>
</evidence>
<evidence type="ECO:0000256" key="5">
    <source>
        <dbReference type="ARBA" id="ARBA00022475"/>
    </source>
</evidence>
<dbReference type="InterPro" id="IPR005294">
    <property type="entry name" value="ATP_synth_F1_asu"/>
</dbReference>
<evidence type="ECO:0000256" key="7">
    <source>
        <dbReference type="ARBA" id="ARBA00022781"/>
    </source>
</evidence>
<keyword evidence="26" id="KW-1185">Reference proteome</keyword>
<evidence type="ECO:0000256" key="12">
    <source>
        <dbReference type="ARBA" id="ARBA00023196"/>
    </source>
</evidence>
<dbReference type="InterPro" id="IPR038376">
    <property type="entry name" value="ATP_synth_asu_C_sf"/>
</dbReference>
<dbReference type="Proteomes" id="UP000197058">
    <property type="component" value="Chromosome"/>
</dbReference>
<dbReference type="GO" id="GO:0046933">
    <property type="term" value="F:proton-transporting ATP synthase activity, rotational mechanism"/>
    <property type="evidence" value="ECO:0007669"/>
    <property type="project" value="UniProtKB-UniRule"/>
</dbReference>
<evidence type="ECO:0000256" key="10">
    <source>
        <dbReference type="ARBA" id="ARBA00023065"/>
    </source>
</evidence>
<dbReference type="GeneID" id="48592205"/>
<dbReference type="eggNOG" id="COG0056">
    <property type="taxonomic scope" value="Bacteria"/>
</dbReference>
<comment type="function">
    <text evidence="1 14">Produces ATP from ADP in the presence of a proton gradient across the membrane. The alpha chain is a regulatory subunit.</text>
</comment>
<accession>A0A1X0TTD9</accession>